<sequence>MAGGTDRRERIADAVLDIVAADGIRALTHRAVDRHLELPAGSTSYYFRTKRELLVAAVERLTESSRRDFERSRLTRPRPGGLPAVEELAADIGSALDAMLSDRARDIRVRYALALEMVHDKEIQRALATSIFSQELAAGLVRELGSADPEIDGANFVALCEGLVWENSVGAQALAGPEPGTAASARRLTAAIATYLGGLSARP</sequence>
<evidence type="ECO:0000259" key="3">
    <source>
        <dbReference type="PROSITE" id="PS50977"/>
    </source>
</evidence>
<dbReference type="Proteomes" id="UP000199417">
    <property type="component" value="Unassembled WGS sequence"/>
</dbReference>
<organism evidence="4 5">
    <name type="scientific">Rhodococcus tukisamuensis</name>
    <dbReference type="NCBI Taxonomy" id="168276"/>
    <lineage>
        <taxon>Bacteria</taxon>
        <taxon>Bacillati</taxon>
        <taxon>Actinomycetota</taxon>
        <taxon>Actinomycetes</taxon>
        <taxon>Mycobacteriales</taxon>
        <taxon>Nocardiaceae</taxon>
        <taxon>Rhodococcus</taxon>
    </lineage>
</organism>
<evidence type="ECO:0000313" key="4">
    <source>
        <dbReference type="EMBL" id="SDC66904.1"/>
    </source>
</evidence>
<dbReference type="Pfam" id="PF17940">
    <property type="entry name" value="TetR_C_31"/>
    <property type="match status" value="1"/>
</dbReference>
<dbReference type="Gene3D" id="1.10.357.10">
    <property type="entry name" value="Tetracycline Repressor, domain 2"/>
    <property type="match status" value="1"/>
</dbReference>
<keyword evidence="5" id="KW-1185">Reference proteome</keyword>
<dbReference type="InterPro" id="IPR041583">
    <property type="entry name" value="TetR_C_31"/>
</dbReference>
<keyword evidence="1 2" id="KW-0238">DNA-binding</keyword>
<feature type="domain" description="HTH tetR-type" evidence="3">
    <location>
        <begin position="5"/>
        <end position="65"/>
    </location>
</feature>
<evidence type="ECO:0000256" key="1">
    <source>
        <dbReference type="ARBA" id="ARBA00023125"/>
    </source>
</evidence>
<proteinExistence type="predicted"/>
<name>A0A1G6NHM3_9NOCA</name>
<dbReference type="InterPro" id="IPR009057">
    <property type="entry name" value="Homeodomain-like_sf"/>
</dbReference>
<evidence type="ECO:0000256" key="2">
    <source>
        <dbReference type="PROSITE-ProRule" id="PRU00335"/>
    </source>
</evidence>
<dbReference type="STRING" id="168276.SAMN05444580_101534"/>
<dbReference type="AlphaFoldDB" id="A0A1G6NHM3"/>
<dbReference type="EMBL" id="FNAB01000001">
    <property type="protein sequence ID" value="SDC66904.1"/>
    <property type="molecule type" value="Genomic_DNA"/>
</dbReference>
<evidence type="ECO:0000313" key="5">
    <source>
        <dbReference type="Proteomes" id="UP000199417"/>
    </source>
</evidence>
<accession>A0A1G6NHM3</accession>
<dbReference type="RefSeq" id="WP_072843190.1">
    <property type="nucleotide sequence ID" value="NZ_FNAB01000001.1"/>
</dbReference>
<feature type="DNA-binding region" description="H-T-H motif" evidence="2">
    <location>
        <begin position="28"/>
        <end position="47"/>
    </location>
</feature>
<dbReference type="GO" id="GO:0003677">
    <property type="term" value="F:DNA binding"/>
    <property type="evidence" value="ECO:0007669"/>
    <property type="project" value="UniProtKB-UniRule"/>
</dbReference>
<reference evidence="4 5" key="1">
    <citation type="submission" date="2016-10" db="EMBL/GenBank/DDBJ databases">
        <authorList>
            <person name="de Groot N.N."/>
        </authorList>
    </citation>
    <scope>NUCLEOTIDE SEQUENCE [LARGE SCALE GENOMIC DNA]</scope>
    <source>
        <strain evidence="4 5">JCM 11308</strain>
    </source>
</reference>
<dbReference type="SUPFAM" id="SSF46689">
    <property type="entry name" value="Homeodomain-like"/>
    <property type="match status" value="1"/>
</dbReference>
<gene>
    <name evidence="4" type="ORF">SAMN05444580_101534</name>
</gene>
<dbReference type="InterPro" id="IPR001647">
    <property type="entry name" value="HTH_TetR"/>
</dbReference>
<protein>
    <recommendedName>
        <fullName evidence="3">HTH tetR-type domain-containing protein</fullName>
    </recommendedName>
</protein>
<dbReference type="PROSITE" id="PS50977">
    <property type="entry name" value="HTH_TETR_2"/>
    <property type="match status" value="1"/>
</dbReference>